<gene>
    <name evidence="2" type="ORF">GMARGA_LOCUS42555</name>
</gene>
<evidence type="ECO:0000313" key="2">
    <source>
        <dbReference type="EMBL" id="CAG8853734.1"/>
    </source>
</evidence>
<proteinExistence type="predicted"/>
<keyword evidence="1" id="KW-0175">Coiled coil</keyword>
<dbReference type="EMBL" id="CAJVQB010128516">
    <property type="protein sequence ID" value="CAG8853734.1"/>
    <property type="molecule type" value="Genomic_DNA"/>
</dbReference>
<accession>A0ABN7XHT6</accession>
<sequence length="102" mass="11775">SPMSQALADLRRQVSDYVKTTKDIKHLMYTPSTITVGRREILQSHIKERLETTFKTVKESAQALEAQLNALHEQIQEKKSNKSQSLLEYIDRSLRNISKGLY</sequence>
<reference evidence="2 3" key="1">
    <citation type="submission" date="2021-06" db="EMBL/GenBank/DDBJ databases">
        <authorList>
            <person name="Kallberg Y."/>
            <person name="Tangrot J."/>
            <person name="Rosling A."/>
        </authorList>
    </citation>
    <scope>NUCLEOTIDE SEQUENCE [LARGE SCALE GENOMIC DNA]</scope>
    <source>
        <strain evidence="2 3">120-4 pot B 10/14</strain>
    </source>
</reference>
<organism evidence="2 3">
    <name type="scientific">Gigaspora margarita</name>
    <dbReference type="NCBI Taxonomy" id="4874"/>
    <lineage>
        <taxon>Eukaryota</taxon>
        <taxon>Fungi</taxon>
        <taxon>Fungi incertae sedis</taxon>
        <taxon>Mucoromycota</taxon>
        <taxon>Glomeromycotina</taxon>
        <taxon>Glomeromycetes</taxon>
        <taxon>Diversisporales</taxon>
        <taxon>Gigasporaceae</taxon>
        <taxon>Gigaspora</taxon>
    </lineage>
</organism>
<feature type="non-terminal residue" evidence="2">
    <location>
        <position position="102"/>
    </location>
</feature>
<feature type="coiled-coil region" evidence="1">
    <location>
        <begin position="47"/>
        <end position="81"/>
    </location>
</feature>
<dbReference type="Proteomes" id="UP000789901">
    <property type="component" value="Unassembled WGS sequence"/>
</dbReference>
<comment type="caution">
    <text evidence="2">The sequence shown here is derived from an EMBL/GenBank/DDBJ whole genome shotgun (WGS) entry which is preliminary data.</text>
</comment>
<feature type="non-terminal residue" evidence="2">
    <location>
        <position position="1"/>
    </location>
</feature>
<name>A0ABN7XHT6_GIGMA</name>
<keyword evidence="3" id="KW-1185">Reference proteome</keyword>
<evidence type="ECO:0000256" key="1">
    <source>
        <dbReference type="SAM" id="Coils"/>
    </source>
</evidence>
<evidence type="ECO:0000313" key="3">
    <source>
        <dbReference type="Proteomes" id="UP000789901"/>
    </source>
</evidence>
<protein>
    <submittedName>
        <fullName evidence="2">7190_t:CDS:1</fullName>
    </submittedName>
</protein>